<evidence type="ECO:0000256" key="1">
    <source>
        <dbReference type="SAM" id="Phobius"/>
    </source>
</evidence>
<evidence type="ECO:0000313" key="2">
    <source>
        <dbReference type="EMBL" id="VYU45690.1"/>
    </source>
</evidence>
<accession>A0A6N3F0X4</accession>
<keyword evidence="1" id="KW-1133">Transmembrane helix</keyword>
<keyword evidence="1" id="KW-0472">Membrane</keyword>
<proteinExistence type="predicted"/>
<dbReference type="AlphaFoldDB" id="A0A6N3F0X4"/>
<name>A0A6N3F0X4_ENTAG</name>
<gene>
    <name evidence="2" type="ORF">PALFYP105_04317</name>
</gene>
<reference evidence="2" key="1">
    <citation type="submission" date="2019-11" db="EMBL/GenBank/DDBJ databases">
        <authorList>
            <person name="Feng L."/>
        </authorList>
    </citation>
    <scope>NUCLEOTIDE SEQUENCE</scope>
    <source>
        <strain evidence="2">PagglomeransLFYP105</strain>
    </source>
</reference>
<dbReference type="EMBL" id="CACRUS010000018">
    <property type="protein sequence ID" value="VYU45690.1"/>
    <property type="molecule type" value="Genomic_DNA"/>
</dbReference>
<organism evidence="2">
    <name type="scientific">Enterobacter agglomerans</name>
    <name type="common">Erwinia herbicola</name>
    <name type="synonym">Pantoea agglomerans</name>
    <dbReference type="NCBI Taxonomy" id="549"/>
    <lineage>
        <taxon>Bacteria</taxon>
        <taxon>Pseudomonadati</taxon>
        <taxon>Pseudomonadota</taxon>
        <taxon>Gammaproteobacteria</taxon>
        <taxon>Enterobacterales</taxon>
        <taxon>Erwiniaceae</taxon>
        <taxon>Pantoea</taxon>
        <taxon>Pantoea agglomerans group</taxon>
    </lineage>
</organism>
<feature type="transmembrane region" description="Helical" evidence="1">
    <location>
        <begin position="6"/>
        <end position="26"/>
    </location>
</feature>
<sequence length="39" mass="4403">MKNIALNSSGIHFFVIFILKIAVLSVKYDNGCHKQPLKD</sequence>
<keyword evidence="1" id="KW-0812">Transmembrane</keyword>
<protein>
    <submittedName>
        <fullName evidence="2">Uncharacterized protein</fullName>
    </submittedName>
</protein>